<proteinExistence type="predicted"/>
<sequence length="38" mass="4645">MSQRIKQVTIRPKNQKKVKREIRITRLKRVKKLKNDKG</sequence>
<dbReference type="EMBL" id="BK015425">
    <property type="protein sequence ID" value="DAE06066.1"/>
    <property type="molecule type" value="Genomic_DNA"/>
</dbReference>
<organism evidence="2">
    <name type="scientific">Siphoviridae sp. ctsxw88</name>
    <dbReference type="NCBI Taxonomy" id="2825701"/>
    <lineage>
        <taxon>Viruses</taxon>
        <taxon>Duplodnaviria</taxon>
        <taxon>Heunggongvirae</taxon>
        <taxon>Uroviricota</taxon>
        <taxon>Caudoviricetes</taxon>
    </lineage>
</organism>
<feature type="region of interest" description="Disordered" evidence="1">
    <location>
        <begin position="1"/>
        <end position="38"/>
    </location>
</feature>
<evidence type="ECO:0000256" key="1">
    <source>
        <dbReference type="SAM" id="MobiDB-lite"/>
    </source>
</evidence>
<evidence type="ECO:0000313" key="2">
    <source>
        <dbReference type="EMBL" id="DAE06066.1"/>
    </source>
</evidence>
<reference evidence="2" key="1">
    <citation type="journal article" date="2021" name="Proc. Natl. Acad. Sci. U.S.A.">
        <title>A Catalog of Tens of Thousands of Viruses from Human Metagenomes Reveals Hidden Associations with Chronic Diseases.</title>
        <authorList>
            <person name="Tisza M.J."/>
            <person name="Buck C.B."/>
        </authorList>
    </citation>
    <scope>NUCLEOTIDE SEQUENCE</scope>
    <source>
        <strain evidence="2">Ctsxw88</strain>
    </source>
</reference>
<name>A0A8S5PGG1_9CAUD</name>
<accession>A0A8S5PGG1</accession>
<feature type="compositionally biased region" description="Basic residues" evidence="1">
    <location>
        <begin position="13"/>
        <end position="32"/>
    </location>
</feature>
<protein>
    <submittedName>
        <fullName evidence="2">Uncharacterized protein</fullName>
    </submittedName>
</protein>